<evidence type="ECO:0000313" key="2">
    <source>
        <dbReference type="EMBL" id="CAB4826846.1"/>
    </source>
</evidence>
<evidence type="ECO:0000313" key="3">
    <source>
        <dbReference type="EMBL" id="CAB4995738.1"/>
    </source>
</evidence>
<proteinExistence type="predicted"/>
<dbReference type="EMBL" id="CAFBOS010000070">
    <property type="protein sequence ID" value="CAB4995738.1"/>
    <property type="molecule type" value="Genomic_DNA"/>
</dbReference>
<gene>
    <name evidence="1" type="ORF">UFOPK2754_02877</name>
    <name evidence="2" type="ORF">UFOPK3139_01083</name>
    <name evidence="3" type="ORF">UFOPK3967_01313</name>
</gene>
<reference evidence="1" key="1">
    <citation type="submission" date="2020-05" db="EMBL/GenBank/DDBJ databases">
        <authorList>
            <person name="Chiriac C."/>
            <person name="Salcher M."/>
            <person name="Ghai R."/>
            <person name="Kavagutti S V."/>
        </authorList>
    </citation>
    <scope>NUCLEOTIDE SEQUENCE</scope>
</reference>
<dbReference type="AlphaFoldDB" id="A0A6J6V858"/>
<sequence>MVTKGFRSEFVSNPTVDRDAIVASSDAMPHHRFRAVKSHALPGTVPHFAPGDGSAVLEGIGRASCTDPVALEWCYRRGPRPA</sequence>
<protein>
    <submittedName>
        <fullName evidence="1">Unannotated protein</fullName>
    </submittedName>
</protein>
<organism evidence="1">
    <name type="scientific">freshwater metagenome</name>
    <dbReference type="NCBI Taxonomy" id="449393"/>
    <lineage>
        <taxon>unclassified sequences</taxon>
        <taxon>metagenomes</taxon>
        <taxon>ecological metagenomes</taxon>
    </lineage>
</organism>
<dbReference type="EMBL" id="CAEZYR010000153">
    <property type="protein sequence ID" value="CAB4767255.1"/>
    <property type="molecule type" value="Genomic_DNA"/>
</dbReference>
<accession>A0A6J6V858</accession>
<name>A0A6J6V858_9ZZZZ</name>
<dbReference type="EMBL" id="CAFABA010000035">
    <property type="protein sequence ID" value="CAB4826846.1"/>
    <property type="molecule type" value="Genomic_DNA"/>
</dbReference>
<evidence type="ECO:0000313" key="1">
    <source>
        <dbReference type="EMBL" id="CAB4767255.1"/>
    </source>
</evidence>